<sequence length="105" mass="11736">MRDSVAISGVLNLDAGGNLSHPANRREGVRGGLSTYVIIQSSRCNYAFTFIKHEPPRDWTGLNGRRNSMGQTIGEELKSRELLLAHLLSACLRQEHWNLVVLFAF</sequence>
<comment type="caution">
    <text evidence="1">The sequence shown here is derived from an EMBL/GenBank/DDBJ whole genome shotgun (WGS) entry which is preliminary data.</text>
</comment>
<organism evidence="1 2">
    <name type="scientific">Caerostris darwini</name>
    <dbReference type="NCBI Taxonomy" id="1538125"/>
    <lineage>
        <taxon>Eukaryota</taxon>
        <taxon>Metazoa</taxon>
        <taxon>Ecdysozoa</taxon>
        <taxon>Arthropoda</taxon>
        <taxon>Chelicerata</taxon>
        <taxon>Arachnida</taxon>
        <taxon>Araneae</taxon>
        <taxon>Araneomorphae</taxon>
        <taxon>Entelegynae</taxon>
        <taxon>Araneoidea</taxon>
        <taxon>Araneidae</taxon>
        <taxon>Caerostris</taxon>
    </lineage>
</organism>
<gene>
    <name evidence="1" type="ORF">CDAR_458011</name>
</gene>
<protein>
    <submittedName>
        <fullName evidence="1">Uncharacterized protein</fullName>
    </submittedName>
</protein>
<proteinExistence type="predicted"/>
<name>A0AAV4TR37_9ARAC</name>
<dbReference type="Proteomes" id="UP001054837">
    <property type="component" value="Unassembled WGS sequence"/>
</dbReference>
<evidence type="ECO:0000313" key="1">
    <source>
        <dbReference type="EMBL" id="GIY46473.1"/>
    </source>
</evidence>
<reference evidence="1 2" key="1">
    <citation type="submission" date="2021-06" db="EMBL/GenBank/DDBJ databases">
        <title>Caerostris darwini draft genome.</title>
        <authorList>
            <person name="Kono N."/>
            <person name="Arakawa K."/>
        </authorList>
    </citation>
    <scope>NUCLEOTIDE SEQUENCE [LARGE SCALE GENOMIC DNA]</scope>
</reference>
<dbReference type="AlphaFoldDB" id="A0AAV4TR37"/>
<evidence type="ECO:0000313" key="2">
    <source>
        <dbReference type="Proteomes" id="UP001054837"/>
    </source>
</evidence>
<accession>A0AAV4TR37</accession>
<dbReference type="EMBL" id="BPLQ01009767">
    <property type="protein sequence ID" value="GIY46473.1"/>
    <property type="molecule type" value="Genomic_DNA"/>
</dbReference>
<keyword evidence="2" id="KW-1185">Reference proteome</keyword>